<comment type="caution">
    <text evidence="2">The sequence shown here is derived from an EMBL/GenBank/DDBJ whole genome shotgun (WGS) entry which is preliminary data.</text>
</comment>
<dbReference type="RefSeq" id="WP_189499996.1">
    <property type="nucleotide sequence ID" value="NZ_BLLN01000003.1"/>
</dbReference>
<dbReference type="GeneID" id="95069714"/>
<dbReference type="Proteomes" id="UP000472710">
    <property type="component" value="Unassembled WGS sequence"/>
</dbReference>
<accession>A0ABQ1CMQ7</accession>
<name>A0ABQ1CMQ7_STRDI</name>
<keyword evidence="3" id="KW-1185">Reference proteome</keyword>
<keyword evidence="1" id="KW-0175">Coiled coil</keyword>
<dbReference type="EMBL" id="BLLN01000003">
    <property type="protein sequence ID" value="GFH71635.1"/>
    <property type="molecule type" value="Genomic_DNA"/>
</dbReference>
<reference evidence="2 3" key="1">
    <citation type="submission" date="2020-02" db="EMBL/GenBank/DDBJ databases">
        <title>Whole genome shotgun sequence of Streptomyces diastaticus subsp. diastaticus NBRC 13412.</title>
        <authorList>
            <person name="Ichikawa N."/>
            <person name="Komaki H."/>
            <person name="Tamura T."/>
        </authorList>
    </citation>
    <scope>NUCLEOTIDE SEQUENCE [LARGE SCALE GENOMIC DNA]</scope>
    <source>
        <strain evidence="2 3">NBRC 13412</strain>
    </source>
</reference>
<proteinExistence type="predicted"/>
<evidence type="ECO:0000313" key="3">
    <source>
        <dbReference type="Proteomes" id="UP000472710"/>
    </source>
</evidence>
<evidence type="ECO:0000313" key="2">
    <source>
        <dbReference type="EMBL" id="GFH71635.1"/>
    </source>
</evidence>
<organism evidence="2 3">
    <name type="scientific">Streptomyces diastaticus subsp. diastaticus</name>
    <dbReference type="NCBI Taxonomy" id="68040"/>
    <lineage>
        <taxon>Bacteria</taxon>
        <taxon>Bacillati</taxon>
        <taxon>Actinomycetota</taxon>
        <taxon>Actinomycetes</taxon>
        <taxon>Kitasatosporales</taxon>
        <taxon>Streptomycetaceae</taxon>
        <taxon>Streptomyces</taxon>
        <taxon>Streptomyces diastaticus group</taxon>
    </lineage>
</organism>
<evidence type="ECO:0000256" key="1">
    <source>
        <dbReference type="SAM" id="Coils"/>
    </source>
</evidence>
<feature type="coiled-coil region" evidence="1">
    <location>
        <begin position="1"/>
        <end position="31"/>
    </location>
</feature>
<sequence length="54" mass="6429">MDRLDEILARAAEREKELEEMHADYEEIDAREYEEFNAEMDARDEAIGQPRRGD</sequence>
<protein>
    <submittedName>
        <fullName evidence="2">Uncharacterized protein</fullName>
    </submittedName>
</protein>
<gene>
    <name evidence="2" type="ORF">Sdia_24030</name>
</gene>